<dbReference type="InterPro" id="IPR023753">
    <property type="entry name" value="FAD/NAD-binding_dom"/>
</dbReference>
<protein>
    <submittedName>
        <fullName evidence="6">NADH dehydrogenase FAD-containing subunit</fullName>
    </submittedName>
</protein>
<evidence type="ECO:0000313" key="7">
    <source>
        <dbReference type="Proteomes" id="UP000563050"/>
    </source>
</evidence>
<dbReference type="RefSeq" id="WP_183312932.1">
    <property type="nucleotide sequence ID" value="NZ_JACHXQ010000001.1"/>
</dbReference>
<dbReference type="GO" id="GO:0019646">
    <property type="term" value="P:aerobic electron transport chain"/>
    <property type="evidence" value="ECO:0007669"/>
    <property type="project" value="TreeGrafter"/>
</dbReference>
<dbReference type="PANTHER" id="PTHR42913:SF9">
    <property type="entry name" value="SLR1591 PROTEIN"/>
    <property type="match status" value="1"/>
</dbReference>
<comment type="cofactor">
    <cofactor evidence="1">
        <name>FAD</name>
        <dbReference type="ChEBI" id="CHEBI:57692"/>
    </cofactor>
</comment>
<organism evidence="6 7">
    <name type="scientific">Halomonas fontilapidosi</name>
    <dbReference type="NCBI Taxonomy" id="616675"/>
    <lineage>
        <taxon>Bacteria</taxon>
        <taxon>Pseudomonadati</taxon>
        <taxon>Pseudomonadota</taxon>
        <taxon>Gammaproteobacteria</taxon>
        <taxon>Oceanospirillales</taxon>
        <taxon>Halomonadaceae</taxon>
        <taxon>Halomonas</taxon>
    </lineage>
</organism>
<dbReference type="Proteomes" id="UP000563050">
    <property type="component" value="Unassembled WGS sequence"/>
</dbReference>
<evidence type="ECO:0000256" key="4">
    <source>
        <dbReference type="ARBA" id="ARBA00023002"/>
    </source>
</evidence>
<evidence type="ECO:0000313" key="6">
    <source>
        <dbReference type="EMBL" id="MBB3182529.1"/>
    </source>
</evidence>
<dbReference type="AlphaFoldDB" id="A0A7W5DHG9"/>
<dbReference type="GO" id="GO:0003955">
    <property type="term" value="F:NAD(P)H dehydrogenase (quinone) activity"/>
    <property type="evidence" value="ECO:0007669"/>
    <property type="project" value="TreeGrafter"/>
</dbReference>
<name>A0A7W5DHG9_9GAMM</name>
<keyword evidence="2" id="KW-0285">Flavoprotein</keyword>
<dbReference type="SUPFAM" id="SSF51905">
    <property type="entry name" value="FAD/NAD(P)-binding domain"/>
    <property type="match status" value="1"/>
</dbReference>
<feature type="domain" description="FAD/NAD(P)-binding" evidence="5">
    <location>
        <begin position="13"/>
        <end position="307"/>
    </location>
</feature>
<proteinExistence type="predicted"/>
<evidence type="ECO:0000256" key="2">
    <source>
        <dbReference type="ARBA" id="ARBA00022630"/>
    </source>
</evidence>
<keyword evidence="7" id="KW-1185">Reference proteome</keyword>
<accession>A0A7W5DHG9</accession>
<dbReference type="Gene3D" id="3.50.50.100">
    <property type="match status" value="1"/>
</dbReference>
<gene>
    <name evidence="6" type="ORF">FHR95_000053</name>
</gene>
<dbReference type="PRINTS" id="PR00469">
    <property type="entry name" value="PNDRDTASEII"/>
</dbReference>
<evidence type="ECO:0000256" key="3">
    <source>
        <dbReference type="ARBA" id="ARBA00022827"/>
    </source>
</evidence>
<dbReference type="InterPro" id="IPR036188">
    <property type="entry name" value="FAD/NAD-bd_sf"/>
</dbReference>
<keyword evidence="3" id="KW-0274">FAD</keyword>
<dbReference type="EMBL" id="JACHXQ010000001">
    <property type="protein sequence ID" value="MBB3182529.1"/>
    <property type="molecule type" value="Genomic_DNA"/>
</dbReference>
<comment type="caution">
    <text evidence="6">The sequence shown here is derived from an EMBL/GenBank/DDBJ whole genome shotgun (WGS) entry which is preliminary data.</text>
</comment>
<evidence type="ECO:0000256" key="1">
    <source>
        <dbReference type="ARBA" id="ARBA00001974"/>
    </source>
</evidence>
<dbReference type="Pfam" id="PF07992">
    <property type="entry name" value="Pyr_redox_2"/>
    <property type="match status" value="1"/>
</dbReference>
<dbReference type="PANTHER" id="PTHR42913">
    <property type="entry name" value="APOPTOSIS-INDUCING FACTOR 1"/>
    <property type="match status" value="1"/>
</dbReference>
<sequence length="383" mass="41939">MPPTPPRVGQPRLLLVGAGHAHLHLIRHHHRLEAAEITLVDPGSFWYSGRATSLLSARHSPAEIRLDPVRLASRFGVKVLRGRLAHLDPAAGIARLEDGRALDFSLLSLNLGSCSPCPEPCTPGPGVWGVKPLPRLLALRHRLEQEFSRGRTPRLVIVGGGPSGVEVACQLRELARRHGAHPEILLVTRGQQLLEGAPRGAIGWLMRQLARREIEVRFGLEVTGHAANGVTFTTESNAWGEDSLQWLAADHVVHAEGLVPPAVVERLGLPLIPHRGLAVEATLQCPGYPDIFAIGDCAAMLHHELPRLRIYGIRQARVLLDNLAARLSGDPLIAYVPQRRALAILDLGAGQGLAIRGHHWWGGRLALALKTHLDRRFLRQYRL</sequence>
<keyword evidence="4" id="KW-0560">Oxidoreductase</keyword>
<dbReference type="InterPro" id="IPR051169">
    <property type="entry name" value="NADH-Q_oxidoreductase"/>
</dbReference>
<dbReference type="PRINTS" id="PR00368">
    <property type="entry name" value="FADPNR"/>
</dbReference>
<evidence type="ECO:0000259" key="5">
    <source>
        <dbReference type="Pfam" id="PF07992"/>
    </source>
</evidence>
<reference evidence="6 7" key="1">
    <citation type="submission" date="2020-08" db="EMBL/GenBank/DDBJ databases">
        <title>Genomic Encyclopedia of Type Strains, Phase III (KMG-III): the genomes of soil and plant-associated and newly described type strains.</title>
        <authorList>
            <person name="Whitman W."/>
        </authorList>
    </citation>
    <scope>NUCLEOTIDE SEQUENCE [LARGE SCALE GENOMIC DNA]</scope>
    <source>
        <strain evidence="6 7">CECT 7341</strain>
    </source>
</reference>